<dbReference type="eggNOG" id="ENOG5030UEN">
    <property type="taxonomic scope" value="Bacteria"/>
</dbReference>
<proteinExistence type="predicted"/>
<sequence length="98" mass="11678">MEVKHHVNKSRLIDRNIDFWKTLKNWLKEFERLNDVKRLILFTTSDIDSASSLYNWNEKNEDERLAILKKIGASVKSKETTFYGATRCQDRDLNIFKV</sequence>
<dbReference type="Proteomes" id="UP000029409">
    <property type="component" value="Chromosome"/>
</dbReference>
<dbReference type="OrthoDB" id="2786695at2"/>
<dbReference type="STRING" id="44251.PDUR_03825"/>
<gene>
    <name evidence="1" type="ORF">PDUR_03825</name>
</gene>
<dbReference type="RefSeq" id="WP_042205152.1">
    <property type="nucleotide sequence ID" value="NZ_CP009288.1"/>
</dbReference>
<organism evidence="1 2">
    <name type="scientific">Paenibacillus durus</name>
    <name type="common">Paenibacillus azotofixans</name>
    <dbReference type="NCBI Taxonomy" id="44251"/>
    <lineage>
        <taxon>Bacteria</taxon>
        <taxon>Bacillati</taxon>
        <taxon>Bacillota</taxon>
        <taxon>Bacilli</taxon>
        <taxon>Bacillales</taxon>
        <taxon>Paenibacillaceae</taxon>
        <taxon>Paenibacillus</taxon>
    </lineage>
</organism>
<evidence type="ECO:0000313" key="1">
    <source>
        <dbReference type="EMBL" id="AIQ11223.1"/>
    </source>
</evidence>
<keyword evidence="2" id="KW-1185">Reference proteome</keyword>
<dbReference type="KEGG" id="pdu:PDUR_03825"/>
<dbReference type="EMBL" id="CP009288">
    <property type="protein sequence ID" value="AIQ11223.1"/>
    <property type="molecule type" value="Genomic_DNA"/>
</dbReference>
<protein>
    <submittedName>
        <fullName evidence="1">Uncharacterized protein</fullName>
    </submittedName>
</protein>
<name>A0A089HLF0_PAEDU</name>
<dbReference type="AlphaFoldDB" id="A0A089HLF0"/>
<evidence type="ECO:0000313" key="2">
    <source>
        <dbReference type="Proteomes" id="UP000029409"/>
    </source>
</evidence>
<reference evidence="1 2" key="1">
    <citation type="submission" date="2014-08" db="EMBL/GenBank/DDBJ databases">
        <title>Comparative genomics of the Paenibacillus odorifer group.</title>
        <authorList>
            <person name="den Bakker H.C."/>
            <person name="Tsai Y.-C."/>
            <person name="Martin N."/>
            <person name="Korlach J."/>
            <person name="Wiedmann M."/>
        </authorList>
    </citation>
    <scope>NUCLEOTIDE SEQUENCE [LARGE SCALE GENOMIC DNA]</scope>
    <source>
        <strain evidence="1 2">DSM 1735</strain>
    </source>
</reference>
<accession>A0A089HLF0</accession>